<dbReference type="AlphaFoldDB" id="A0A8J2KYE6"/>
<comment type="caution">
    <text evidence="2">The sequence shown here is derived from an EMBL/GenBank/DDBJ whole genome shotgun (WGS) entry which is preliminary data.</text>
</comment>
<dbReference type="PANTHER" id="PTHR34153:SF2">
    <property type="entry name" value="SI:CH211-262H13.3-RELATED"/>
    <property type="match status" value="1"/>
</dbReference>
<evidence type="ECO:0000313" key="3">
    <source>
        <dbReference type="Proteomes" id="UP000708208"/>
    </source>
</evidence>
<dbReference type="Proteomes" id="UP000708208">
    <property type="component" value="Unassembled WGS sequence"/>
</dbReference>
<feature type="transmembrane region" description="Helical" evidence="1">
    <location>
        <begin position="117"/>
        <end position="137"/>
    </location>
</feature>
<protein>
    <recommendedName>
        <fullName evidence="4">DUF4806 domain-containing protein</fullName>
    </recommendedName>
</protein>
<dbReference type="PANTHER" id="PTHR34153">
    <property type="entry name" value="SI:CH211-262H13.3-RELATED-RELATED"/>
    <property type="match status" value="1"/>
</dbReference>
<dbReference type="OrthoDB" id="8887905at2759"/>
<accession>A0A8J2KYE6</accession>
<organism evidence="2 3">
    <name type="scientific">Allacma fusca</name>
    <dbReference type="NCBI Taxonomy" id="39272"/>
    <lineage>
        <taxon>Eukaryota</taxon>
        <taxon>Metazoa</taxon>
        <taxon>Ecdysozoa</taxon>
        <taxon>Arthropoda</taxon>
        <taxon>Hexapoda</taxon>
        <taxon>Collembola</taxon>
        <taxon>Symphypleona</taxon>
        <taxon>Sminthuridae</taxon>
        <taxon>Allacma</taxon>
    </lineage>
</organism>
<evidence type="ECO:0000256" key="1">
    <source>
        <dbReference type="SAM" id="Phobius"/>
    </source>
</evidence>
<reference evidence="2" key="1">
    <citation type="submission" date="2021-06" db="EMBL/GenBank/DDBJ databases">
        <authorList>
            <person name="Hodson N. C."/>
            <person name="Mongue J. A."/>
            <person name="Jaron S. K."/>
        </authorList>
    </citation>
    <scope>NUCLEOTIDE SEQUENCE</scope>
</reference>
<sequence length="143" mass="15817">TSRKQKISRDCFEPFGIGSDVAEVIRIVSDNNKTNFADATDLPLNLPVNTAEEFMSLAEYLCDKENKDRFTRYLKGIGGADTSNFVTRILGRVIGGDLANASNFNGKGGKVKFEKHALMDCILGKLYISILIVSLFFSKEPFP</sequence>
<keyword evidence="1" id="KW-0812">Transmembrane</keyword>
<evidence type="ECO:0008006" key="4">
    <source>
        <dbReference type="Google" id="ProtNLM"/>
    </source>
</evidence>
<keyword evidence="1" id="KW-0472">Membrane</keyword>
<proteinExistence type="predicted"/>
<keyword evidence="3" id="KW-1185">Reference proteome</keyword>
<keyword evidence="1" id="KW-1133">Transmembrane helix</keyword>
<evidence type="ECO:0000313" key="2">
    <source>
        <dbReference type="EMBL" id="CAG7821694.1"/>
    </source>
</evidence>
<gene>
    <name evidence="2" type="ORF">AFUS01_LOCUS32012</name>
</gene>
<dbReference type="EMBL" id="CAJVCH010518286">
    <property type="protein sequence ID" value="CAG7821694.1"/>
    <property type="molecule type" value="Genomic_DNA"/>
</dbReference>
<feature type="non-terminal residue" evidence="2">
    <location>
        <position position="1"/>
    </location>
</feature>
<name>A0A8J2KYE6_9HEXA</name>